<comment type="caution">
    <text evidence="2">The sequence shown here is derived from an EMBL/GenBank/DDBJ whole genome shotgun (WGS) entry which is preliminary data.</text>
</comment>
<feature type="transmembrane region" description="Helical" evidence="1">
    <location>
        <begin position="51"/>
        <end position="70"/>
    </location>
</feature>
<feature type="transmembrane region" description="Helical" evidence="1">
    <location>
        <begin position="20"/>
        <end position="42"/>
    </location>
</feature>
<keyword evidence="3" id="KW-1185">Reference proteome</keyword>
<sequence length="94" mass="11097">MTFFIRLRLPIHVPYFSSSFGVSLITKTLTLFFLTPVLLYFLPFDSLSECVLCHLLLFSPFFVRLAFFPFPSHEVLLTTRLRIVCTYNTRHELF</sequence>
<keyword evidence="1" id="KW-0812">Transmembrane</keyword>
<evidence type="ECO:0000256" key="1">
    <source>
        <dbReference type="SAM" id="Phobius"/>
    </source>
</evidence>
<keyword evidence="1" id="KW-0472">Membrane</keyword>
<proteinExistence type="predicted"/>
<reference evidence="2" key="1">
    <citation type="journal article" date="2021" name="New Phytol.">
        <title>Evolutionary innovations through gain and loss of genes in the ectomycorrhizal Boletales.</title>
        <authorList>
            <person name="Wu G."/>
            <person name="Miyauchi S."/>
            <person name="Morin E."/>
            <person name="Kuo A."/>
            <person name="Drula E."/>
            <person name="Varga T."/>
            <person name="Kohler A."/>
            <person name="Feng B."/>
            <person name="Cao Y."/>
            <person name="Lipzen A."/>
            <person name="Daum C."/>
            <person name="Hundley H."/>
            <person name="Pangilinan J."/>
            <person name="Johnson J."/>
            <person name="Barry K."/>
            <person name="LaButti K."/>
            <person name="Ng V."/>
            <person name="Ahrendt S."/>
            <person name="Min B."/>
            <person name="Choi I.G."/>
            <person name="Park H."/>
            <person name="Plett J.M."/>
            <person name="Magnuson J."/>
            <person name="Spatafora J.W."/>
            <person name="Nagy L.G."/>
            <person name="Henrissat B."/>
            <person name="Grigoriev I.V."/>
            <person name="Yang Z.L."/>
            <person name="Xu J."/>
            <person name="Martin F.M."/>
        </authorList>
    </citation>
    <scope>NUCLEOTIDE SEQUENCE</scope>
    <source>
        <strain evidence="2">KKN 215</strain>
    </source>
</reference>
<dbReference type="EMBL" id="JAEVFJ010000041">
    <property type="protein sequence ID" value="KAH8087140.1"/>
    <property type="molecule type" value="Genomic_DNA"/>
</dbReference>
<evidence type="ECO:0000313" key="2">
    <source>
        <dbReference type="EMBL" id="KAH8087140.1"/>
    </source>
</evidence>
<dbReference type="Proteomes" id="UP000813824">
    <property type="component" value="Unassembled WGS sequence"/>
</dbReference>
<accession>A0A8K0UI65</accession>
<gene>
    <name evidence="2" type="ORF">BXZ70DRAFT_541015</name>
</gene>
<protein>
    <submittedName>
        <fullName evidence="2">Uncharacterized protein</fullName>
    </submittedName>
</protein>
<name>A0A8K0UI65_9AGAR</name>
<evidence type="ECO:0000313" key="3">
    <source>
        <dbReference type="Proteomes" id="UP000813824"/>
    </source>
</evidence>
<keyword evidence="1" id="KW-1133">Transmembrane helix</keyword>
<organism evidence="2 3">
    <name type="scientific">Cristinia sonorae</name>
    <dbReference type="NCBI Taxonomy" id="1940300"/>
    <lineage>
        <taxon>Eukaryota</taxon>
        <taxon>Fungi</taxon>
        <taxon>Dikarya</taxon>
        <taxon>Basidiomycota</taxon>
        <taxon>Agaricomycotina</taxon>
        <taxon>Agaricomycetes</taxon>
        <taxon>Agaricomycetidae</taxon>
        <taxon>Agaricales</taxon>
        <taxon>Pleurotineae</taxon>
        <taxon>Stephanosporaceae</taxon>
        <taxon>Cristinia</taxon>
    </lineage>
</organism>
<dbReference type="AlphaFoldDB" id="A0A8K0UI65"/>